<accession>A0A140DUY4</accession>
<feature type="compositionally biased region" description="Polar residues" evidence="2">
    <location>
        <begin position="18"/>
        <end position="33"/>
    </location>
</feature>
<feature type="region of interest" description="Disordered" evidence="2">
    <location>
        <begin position="18"/>
        <end position="39"/>
    </location>
</feature>
<protein>
    <submittedName>
        <fullName evidence="3">Uncharacterized protein</fullName>
    </submittedName>
</protein>
<organism evidence="3 4">
    <name type="scientific">Faecalibaculum rodentium</name>
    <dbReference type="NCBI Taxonomy" id="1702221"/>
    <lineage>
        <taxon>Bacteria</taxon>
        <taxon>Bacillati</taxon>
        <taxon>Bacillota</taxon>
        <taxon>Erysipelotrichia</taxon>
        <taxon>Erysipelotrichales</taxon>
        <taxon>Erysipelotrichaceae</taxon>
        <taxon>Faecalibaculum</taxon>
    </lineage>
</organism>
<dbReference type="InterPro" id="IPR036095">
    <property type="entry name" value="PTS_EIIB-like_sf"/>
</dbReference>
<sequence>MAHTYIAKEKLIEAAQNRGHSISVKTQETSASKMNCHRM</sequence>
<evidence type="ECO:0000313" key="3">
    <source>
        <dbReference type="EMBL" id="AMK54461.1"/>
    </source>
</evidence>
<dbReference type="Gene3D" id="3.40.50.2300">
    <property type="match status" value="1"/>
</dbReference>
<keyword evidence="1" id="KW-0808">Transferase</keyword>
<proteinExistence type="predicted"/>
<dbReference type="GO" id="GO:0008982">
    <property type="term" value="F:protein-N(PI)-phosphohistidine-sugar phosphotransferase activity"/>
    <property type="evidence" value="ECO:0007669"/>
    <property type="project" value="InterPro"/>
</dbReference>
<dbReference type="CDD" id="cd00133">
    <property type="entry name" value="PTS_IIB"/>
    <property type="match status" value="1"/>
</dbReference>
<keyword evidence="4" id="KW-1185">Reference proteome</keyword>
<dbReference type="SUPFAM" id="SSF52794">
    <property type="entry name" value="PTS system IIB component-like"/>
    <property type="match status" value="1"/>
</dbReference>
<dbReference type="EMBL" id="CP011391">
    <property type="protein sequence ID" value="AMK54461.1"/>
    <property type="molecule type" value="Genomic_DNA"/>
</dbReference>
<reference evidence="3 4" key="1">
    <citation type="journal article" date="2016" name="Gut Pathog.">
        <title>Whole genome sequencing of "Faecalibaculum rodentium" ALO17, isolated from C57BL/6J laboratory mouse feces.</title>
        <authorList>
            <person name="Lim S."/>
            <person name="Chang D.H."/>
            <person name="Ahn S."/>
            <person name="Kim B.C."/>
        </authorList>
    </citation>
    <scope>NUCLEOTIDE SEQUENCE [LARGE SCALE GENOMIC DNA]</scope>
    <source>
        <strain evidence="3 4">Alo17</strain>
    </source>
</reference>
<name>A0A140DUY4_9FIRM</name>
<dbReference type="KEGG" id="fro:AALO17_13270"/>
<evidence type="ECO:0000313" key="4">
    <source>
        <dbReference type="Proteomes" id="UP000069771"/>
    </source>
</evidence>
<gene>
    <name evidence="3" type="ORF">AALO17_13270</name>
</gene>
<dbReference type="GO" id="GO:0009401">
    <property type="term" value="P:phosphoenolpyruvate-dependent sugar phosphotransferase system"/>
    <property type="evidence" value="ECO:0007669"/>
    <property type="project" value="InterPro"/>
</dbReference>
<evidence type="ECO:0000256" key="1">
    <source>
        <dbReference type="ARBA" id="ARBA00022679"/>
    </source>
</evidence>
<dbReference type="STRING" id="1702221.AALO17_13270"/>
<evidence type="ECO:0000256" key="2">
    <source>
        <dbReference type="SAM" id="MobiDB-lite"/>
    </source>
</evidence>
<dbReference type="Proteomes" id="UP000069771">
    <property type="component" value="Chromosome"/>
</dbReference>
<dbReference type="AlphaFoldDB" id="A0A140DUY4"/>